<feature type="region of interest" description="Disordered" evidence="1">
    <location>
        <begin position="1"/>
        <end position="47"/>
    </location>
</feature>
<gene>
    <name evidence="2" type="ORF">NPX13_g8593</name>
</gene>
<sequence length="506" mass="56273">MSPTRQSPSVKETQPAKKAASKKAATSRIYKSQKHPNAVPKRGQPTSAARLVASPYIKFGWHKPLTGETKDVITRVAPIADSMYMLQIDQTRPIETMSLRNGLYWEHRQLLDPSVLSTPGIDHLELFPIDNDEFLDTLARMGNRPTSCEGWISIHYFFNAIRSREFLVLPVQIDEVWITIIARFQRKANADVNKASSSKSFADMEITDLAIVDPLVDGREERRTLVHSRFERLLIEGLIESSLNIKIRDFAVPNIGVNSSSQSCIFQTGLIAYAISREFIRRLKVLQYRQQSGSGNVCKEFLWAPFEEDYNFSNYRQNLLAACAHQCVEGSGFKTRVALEVPSADSNYDRSLLGGNDTDILRNDEKWNVFQTETHTHVVGIGGANTLGESTCNKTVAPVADMGDYTSRLIIGKPMSPSSVTPDATDYEARLIKGIPMPPPTCKLSGLADTQPVVRAPSPTIGSACTKSESLKRSLDDVDDDYDDEEGVEVPSPKRTKIESVADDNE</sequence>
<evidence type="ECO:0000256" key="1">
    <source>
        <dbReference type="SAM" id="MobiDB-lite"/>
    </source>
</evidence>
<protein>
    <submittedName>
        <fullName evidence="2">Uncharacterized protein</fullName>
    </submittedName>
</protein>
<dbReference type="VEuPathDB" id="FungiDB:F4678DRAFT_286248"/>
<evidence type="ECO:0000313" key="2">
    <source>
        <dbReference type="EMBL" id="KAJ3562361.1"/>
    </source>
</evidence>
<proteinExistence type="predicted"/>
<dbReference type="EMBL" id="JANPWZ010001914">
    <property type="protein sequence ID" value="KAJ3562361.1"/>
    <property type="molecule type" value="Genomic_DNA"/>
</dbReference>
<feature type="compositionally biased region" description="Polar residues" evidence="1">
    <location>
        <begin position="1"/>
        <end position="12"/>
    </location>
</feature>
<dbReference type="Proteomes" id="UP001148614">
    <property type="component" value="Unassembled WGS sequence"/>
</dbReference>
<feature type="compositionally biased region" description="Acidic residues" evidence="1">
    <location>
        <begin position="477"/>
        <end position="488"/>
    </location>
</feature>
<feature type="region of interest" description="Disordered" evidence="1">
    <location>
        <begin position="453"/>
        <end position="506"/>
    </location>
</feature>
<evidence type="ECO:0000313" key="3">
    <source>
        <dbReference type="Proteomes" id="UP001148614"/>
    </source>
</evidence>
<reference evidence="2" key="1">
    <citation type="submission" date="2022-07" db="EMBL/GenBank/DDBJ databases">
        <title>Genome Sequence of Xylaria arbuscula.</title>
        <authorList>
            <person name="Buettner E."/>
        </authorList>
    </citation>
    <scope>NUCLEOTIDE SEQUENCE</scope>
    <source>
        <strain evidence="2">VT107</strain>
    </source>
</reference>
<dbReference type="AlphaFoldDB" id="A0A9W8N851"/>
<organism evidence="2 3">
    <name type="scientific">Xylaria arbuscula</name>
    <dbReference type="NCBI Taxonomy" id="114810"/>
    <lineage>
        <taxon>Eukaryota</taxon>
        <taxon>Fungi</taxon>
        <taxon>Dikarya</taxon>
        <taxon>Ascomycota</taxon>
        <taxon>Pezizomycotina</taxon>
        <taxon>Sordariomycetes</taxon>
        <taxon>Xylariomycetidae</taxon>
        <taxon>Xylariales</taxon>
        <taxon>Xylariaceae</taxon>
        <taxon>Xylaria</taxon>
    </lineage>
</organism>
<name>A0A9W8N851_9PEZI</name>
<comment type="caution">
    <text evidence="2">The sequence shown here is derived from an EMBL/GenBank/DDBJ whole genome shotgun (WGS) entry which is preliminary data.</text>
</comment>
<accession>A0A9W8N851</accession>
<keyword evidence="3" id="KW-1185">Reference proteome</keyword>